<sequence>MKIKIEILTVINRMRILIKYEKDMICFLRLTENSFLAEKRIVTNQIAPFFYFGRNTDAAQRYRV</sequence>
<dbReference type="EMBL" id="PCGC01000005">
    <property type="protein sequence ID" value="PHL22408.1"/>
    <property type="molecule type" value="Genomic_DNA"/>
</dbReference>
<dbReference type="EMBL" id="PJVH01000008">
    <property type="protein sequence ID" value="RXU90238.1"/>
    <property type="molecule type" value="Genomic_DNA"/>
</dbReference>
<dbReference type="Proteomes" id="UP000249070">
    <property type="component" value="Unassembled WGS sequence"/>
</dbReference>
<dbReference type="EMBL" id="LRHK01000001">
    <property type="protein sequence ID" value="KWX19313.1"/>
    <property type="molecule type" value="Genomic_DNA"/>
</dbReference>
<evidence type="ECO:0000313" key="8">
    <source>
        <dbReference type="Proteomes" id="UP000289562"/>
    </source>
</evidence>
<dbReference type="AlphaFoldDB" id="A0A132YZZ7"/>
<reference evidence="2 6" key="2">
    <citation type="submission" date="2017-10" db="EMBL/GenBank/DDBJ databases">
        <title>Draft genomes of the Enterococcus faecium isolated from human feces before and after Helicobacter pylori eradication therapy.</title>
        <authorList>
            <person name="Prianichniikov N.A."/>
            <person name="Glushchenko O.E."/>
            <person name="Malakhova M.V."/>
        </authorList>
    </citation>
    <scope>NUCLEOTIDE SEQUENCE [LARGE SCALE GENOMIC DNA]</scope>
    <source>
        <strain evidence="2 6">Hp_5-7</strain>
    </source>
</reference>
<evidence type="ECO:0000313" key="2">
    <source>
        <dbReference type="EMBL" id="PHL22408.1"/>
    </source>
</evidence>
<gene>
    <name evidence="1" type="ORF">AWT83_12835</name>
    <name evidence="2" type="ORF">CQR37_03765</name>
    <name evidence="4" type="ORF">CYQ77_03875</name>
    <name evidence="3" type="ORF">DKP91_05015</name>
</gene>
<evidence type="ECO:0000313" key="1">
    <source>
        <dbReference type="EMBL" id="KWX19313.1"/>
    </source>
</evidence>
<comment type="caution">
    <text evidence="2">The sequence shown here is derived from an EMBL/GenBank/DDBJ whole genome shotgun (WGS) entry which is preliminary data.</text>
</comment>
<reference evidence="4 8" key="3">
    <citation type="submission" date="2017-12" db="EMBL/GenBank/DDBJ databases">
        <title>A pool of 800 enterococci isolated from chicken carcass rinse samples from New Zealand.</title>
        <authorList>
            <person name="Zhang J."/>
            <person name="Rogers L."/>
            <person name="Midwinter A."/>
            <person name="French N."/>
        </authorList>
    </citation>
    <scope>NUCLEOTIDE SEQUENCE [LARGE SCALE GENOMIC DNA]</scope>
    <source>
        <strain evidence="4 8">EN697</strain>
    </source>
</reference>
<dbReference type="Proteomes" id="UP000224303">
    <property type="component" value="Unassembled WGS sequence"/>
</dbReference>
<accession>A0A132YZZ7</accession>
<dbReference type="EMBL" id="QHGU01000017">
    <property type="protein sequence ID" value="PZM56261.1"/>
    <property type="molecule type" value="Genomic_DNA"/>
</dbReference>
<organism evidence="2 6">
    <name type="scientific">Enterococcus faecium</name>
    <name type="common">Streptococcus faecium</name>
    <dbReference type="NCBI Taxonomy" id="1352"/>
    <lineage>
        <taxon>Bacteria</taxon>
        <taxon>Bacillati</taxon>
        <taxon>Bacillota</taxon>
        <taxon>Bacilli</taxon>
        <taxon>Lactobacillales</taxon>
        <taxon>Enterococcaceae</taxon>
        <taxon>Enterococcus</taxon>
    </lineage>
</organism>
<dbReference type="RefSeq" id="WP_008268811.1">
    <property type="nucleotide sequence ID" value="NZ_FXHW01000001.1"/>
</dbReference>
<reference evidence="3 7" key="4">
    <citation type="submission" date="2018-05" db="EMBL/GenBank/DDBJ databases">
        <title>Vancomycin-resistant Enterococcus faecium strain from Chelyabinsk, Russia.</title>
        <authorList>
            <person name="Gostev V."/>
            <person name="Goncharov A."/>
            <person name="Kolodzhieva V."/>
            <person name="Suvorov A."/>
            <person name="Sidorenko S."/>
            <person name="Zueva L."/>
        </authorList>
    </citation>
    <scope>NUCLEOTIDE SEQUENCE [LARGE SCALE GENOMIC DNA]</scope>
    <source>
        <strain evidence="3 7">20</strain>
    </source>
</reference>
<proteinExistence type="predicted"/>
<protein>
    <submittedName>
        <fullName evidence="2">Uncharacterized protein</fullName>
    </submittedName>
</protein>
<evidence type="ECO:0000313" key="7">
    <source>
        <dbReference type="Proteomes" id="UP000249070"/>
    </source>
</evidence>
<name>A0A132YZZ7_ENTFC</name>
<reference evidence="1 5" key="1">
    <citation type="submission" date="2016-01" db="EMBL/GenBank/DDBJ databases">
        <title>Molecular Mechanisms for transfer of large genomic segments between Enterococcus faecium strains.</title>
        <authorList>
            <person name="Garcia-Solache M.A."/>
            <person name="Lebreton F."/>
            <person name="Mclaughlin R.E."/>
            <person name="Whiteaker J.D."/>
            <person name="Gilmore M.S."/>
            <person name="Rice L.B."/>
        </authorList>
    </citation>
    <scope>NUCLEOTIDE SEQUENCE [LARGE SCALE GENOMIC DNA]</scope>
    <source>
        <strain evidence="1 5">D344RRF x C68</strain>
    </source>
</reference>
<evidence type="ECO:0000313" key="4">
    <source>
        <dbReference type="EMBL" id="RXU90238.1"/>
    </source>
</evidence>
<evidence type="ECO:0000313" key="6">
    <source>
        <dbReference type="Proteomes" id="UP000224303"/>
    </source>
</evidence>
<evidence type="ECO:0000313" key="3">
    <source>
        <dbReference type="EMBL" id="PZM56261.1"/>
    </source>
</evidence>
<dbReference type="Proteomes" id="UP000070452">
    <property type="component" value="Unassembled WGS sequence"/>
</dbReference>
<dbReference type="PATRIC" id="fig|1352.655.peg.637"/>
<evidence type="ECO:0000313" key="5">
    <source>
        <dbReference type="Proteomes" id="UP000070452"/>
    </source>
</evidence>
<dbReference type="Proteomes" id="UP000289562">
    <property type="component" value="Unassembled WGS sequence"/>
</dbReference>